<comment type="similarity">
    <text evidence="1">Belongs to the short-chain dehydrogenases/reductases (SDR) family.</text>
</comment>
<dbReference type="InterPro" id="IPR036291">
    <property type="entry name" value="NAD(P)-bd_dom_sf"/>
</dbReference>
<dbReference type="SUPFAM" id="SSF51735">
    <property type="entry name" value="NAD(P)-binding Rossmann-fold domains"/>
    <property type="match status" value="1"/>
</dbReference>
<keyword evidence="4" id="KW-1185">Reference proteome</keyword>
<keyword evidence="2" id="KW-0560">Oxidoreductase</keyword>
<dbReference type="InterPro" id="IPR051122">
    <property type="entry name" value="SDR_DHRS6-like"/>
</dbReference>
<dbReference type="PANTHER" id="PTHR43477">
    <property type="entry name" value="DIHYDROANTICAPSIN 7-DEHYDROGENASE"/>
    <property type="match status" value="1"/>
</dbReference>
<sequence>MKNQLVVVIGGLSGIGQAVAEQAAAAGARVIAAGRRKAPAGLSPQVQSAQLDLTDDAAVRRFFEEVGAFDHLVVTSGPVISSSRLADLDPEAAMAAFNVKVFGQLRAVKHAARYLKAGGSVTLTSGLLARKAVPGALVKAAMNAAVESIGKTLAKELAPLRVNVVSPGMVETGMWGEMSDAERGAMAQRVGAGLPVGRVGQPDDLAQAYLMLMQNGFVTGAVLDVDGGGLL</sequence>
<name>A0A6L5QBQ7_9BURK</name>
<dbReference type="GO" id="GO:0016491">
    <property type="term" value="F:oxidoreductase activity"/>
    <property type="evidence" value="ECO:0007669"/>
    <property type="project" value="UniProtKB-KW"/>
</dbReference>
<dbReference type="RefSeq" id="WP_166454990.1">
    <property type="nucleotide sequence ID" value="NZ_WKJM01000001.1"/>
</dbReference>
<organism evidence="3 4">
    <name type="scientific">Duganella alba</name>
    <dbReference type="NCBI Taxonomy" id="2666081"/>
    <lineage>
        <taxon>Bacteria</taxon>
        <taxon>Pseudomonadati</taxon>
        <taxon>Pseudomonadota</taxon>
        <taxon>Betaproteobacteria</taxon>
        <taxon>Burkholderiales</taxon>
        <taxon>Oxalobacteraceae</taxon>
        <taxon>Telluria group</taxon>
        <taxon>Duganella</taxon>
    </lineage>
</organism>
<dbReference type="PANTHER" id="PTHR43477:SF1">
    <property type="entry name" value="DIHYDROANTICAPSIN 7-DEHYDROGENASE"/>
    <property type="match status" value="1"/>
</dbReference>
<dbReference type="AlphaFoldDB" id="A0A6L5QBQ7"/>
<evidence type="ECO:0000313" key="3">
    <source>
        <dbReference type="EMBL" id="MRX06551.1"/>
    </source>
</evidence>
<protein>
    <submittedName>
        <fullName evidence="3">SDR family oxidoreductase</fullName>
    </submittedName>
</protein>
<reference evidence="3 4" key="1">
    <citation type="submission" date="2019-11" db="EMBL/GenBank/DDBJ databases">
        <title>Novel species isolated from a subtropical stream in China.</title>
        <authorList>
            <person name="Lu H."/>
        </authorList>
    </citation>
    <scope>NUCLEOTIDE SEQUENCE [LARGE SCALE GENOMIC DNA]</scope>
    <source>
        <strain evidence="3 4">FT25W</strain>
    </source>
</reference>
<accession>A0A6L5QBQ7</accession>
<dbReference type="InterPro" id="IPR002347">
    <property type="entry name" value="SDR_fam"/>
</dbReference>
<dbReference type="PRINTS" id="PR00081">
    <property type="entry name" value="GDHRDH"/>
</dbReference>
<proteinExistence type="inferred from homology"/>
<dbReference type="Proteomes" id="UP000481037">
    <property type="component" value="Unassembled WGS sequence"/>
</dbReference>
<evidence type="ECO:0000313" key="4">
    <source>
        <dbReference type="Proteomes" id="UP000481037"/>
    </source>
</evidence>
<dbReference type="Gene3D" id="3.40.50.720">
    <property type="entry name" value="NAD(P)-binding Rossmann-like Domain"/>
    <property type="match status" value="1"/>
</dbReference>
<gene>
    <name evidence="3" type="ORF">GJ697_01730</name>
</gene>
<dbReference type="Pfam" id="PF13561">
    <property type="entry name" value="adh_short_C2"/>
    <property type="match status" value="1"/>
</dbReference>
<dbReference type="EMBL" id="WKJM01000001">
    <property type="protein sequence ID" value="MRX06551.1"/>
    <property type="molecule type" value="Genomic_DNA"/>
</dbReference>
<comment type="caution">
    <text evidence="3">The sequence shown here is derived from an EMBL/GenBank/DDBJ whole genome shotgun (WGS) entry which is preliminary data.</text>
</comment>
<evidence type="ECO:0000256" key="2">
    <source>
        <dbReference type="ARBA" id="ARBA00023002"/>
    </source>
</evidence>
<evidence type="ECO:0000256" key="1">
    <source>
        <dbReference type="ARBA" id="ARBA00006484"/>
    </source>
</evidence>